<comment type="caution">
    <text evidence="8">The sequence shown here is derived from an EMBL/GenBank/DDBJ whole genome shotgun (WGS) entry which is preliminary data.</text>
</comment>
<evidence type="ECO:0000256" key="7">
    <source>
        <dbReference type="RuleBase" id="RU000417"/>
    </source>
</evidence>
<evidence type="ECO:0000256" key="4">
    <source>
        <dbReference type="ARBA" id="ARBA00022747"/>
    </source>
</evidence>
<keyword evidence="3 5" id="KW-0949">S-adenosyl-L-methionine</keyword>
<dbReference type="GO" id="GO:0003886">
    <property type="term" value="F:DNA (cytosine-5-)-methyltransferase activity"/>
    <property type="evidence" value="ECO:0007669"/>
    <property type="project" value="UniProtKB-EC"/>
</dbReference>
<dbReference type="GO" id="GO:0044027">
    <property type="term" value="P:negative regulation of gene expression via chromosomal CpG island methylation"/>
    <property type="evidence" value="ECO:0007669"/>
    <property type="project" value="TreeGrafter"/>
</dbReference>
<dbReference type="EMBL" id="QRVV01000106">
    <property type="protein sequence ID" value="RGS68436.1"/>
    <property type="molecule type" value="Genomic_DNA"/>
</dbReference>
<name>A0A412KIU8_9FIRM</name>
<dbReference type="PRINTS" id="PR00105">
    <property type="entry name" value="C5METTRFRASE"/>
</dbReference>
<keyword evidence="2 5" id="KW-0808">Transferase</keyword>
<reference evidence="8 9" key="1">
    <citation type="submission" date="2018-08" db="EMBL/GenBank/DDBJ databases">
        <title>A genome reference for cultivated species of the human gut microbiota.</title>
        <authorList>
            <person name="Zou Y."/>
            <person name="Xue W."/>
            <person name="Luo G."/>
        </authorList>
    </citation>
    <scope>NUCLEOTIDE SEQUENCE [LARGE SCALE GENOMIC DNA]</scope>
    <source>
        <strain evidence="8 9">AF21-24</strain>
    </source>
</reference>
<evidence type="ECO:0000256" key="1">
    <source>
        <dbReference type="ARBA" id="ARBA00022603"/>
    </source>
</evidence>
<dbReference type="PROSITE" id="PS00095">
    <property type="entry name" value="C5_MTASE_2"/>
    <property type="match status" value="1"/>
</dbReference>
<comment type="similarity">
    <text evidence="5 6">Belongs to the class I-like SAM-binding methyltransferase superfamily. C5-methyltransferase family.</text>
</comment>
<feature type="active site" evidence="5">
    <location>
        <position position="87"/>
    </location>
</feature>
<proteinExistence type="inferred from homology"/>
<evidence type="ECO:0000256" key="6">
    <source>
        <dbReference type="RuleBase" id="RU000416"/>
    </source>
</evidence>
<dbReference type="Gene3D" id="3.90.120.10">
    <property type="entry name" value="DNA Methylase, subunit A, domain 2"/>
    <property type="match status" value="1"/>
</dbReference>
<dbReference type="RefSeq" id="WP_119199921.1">
    <property type="nucleotide sequence ID" value="NZ_JADPEW010000008.1"/>
</dbReference>
<evidence type="ECO:0000256" key="2">
    <source>
        <dbReference type="ARBA" id="ARBA00022679"/>
    </source>
</evidence>
<dbReference type="PANTHER" id="PTHR10629:SF52">
    <property type="entry name" value="DNA (CYTOSINE-5)-METHYLTRANSFERASE 1"/>
    <property type="match status" value="1"/>
</dbReference>
<evidence type="ECO:0000256" key="3">
    <source>
        <dbReference type="ARBA" id="ARBA00022691"/>
    </source>
</evidence>
<keyword evidence="1 5" id="KW-0489">Methyltransferase</keyword>
<evidence type="ECO:0000256" key="5">
    <source>
        <dbReference type="PROSITE-ProRule" id="PRU01016"/>
    </source>
</evidence>
<dbReference type="Gene3D" id="3.40.50.150">
    <property type="entry name" value="Vaccinia Virus protein VP39"/>
    <property type="match status" value="1"/>
</dbReference>
<keyword evidence="4" id="KW-0680">Restriction system</keyword>
<dbReference type="AlphaFoldDB" id="A0A412KIU8"/>
<organism evidence="8 9">
    <name type="scientific">Blautia obeum</name>
    <dbReference type="NCBI Taxonomy" id="40520"/>
    <lineage>
        <taxon>Bacteria</taxon>
        <taxon>Bacillati</taxon>
        <taxon>Bacillota</taxon>
        <taxon>Clostridia</taxon>
        <taxon>Lachnospirales</taxon>
        <taxon>Lachnospiraceae</taxon>
        <taxon>Blautia</taxon>
    </lineage>
</organism>
<accession>A0A412KIU8</accession>
<dbReference type="Proteomes" id="UP000284242">
    <property type="component" value="Unassembled WGS sequence"/>
</dbReference>
<dbReference type="Pfam" id="PF00145">
    <property type="entry name" value="DNA_methylase"/>
    <property type="match status" value="1"/>
</dbReference>
<dbReference type="PROSITE" id="PS51679">
    <property type="entry name" value="SAM_MT_C5"/>
    <property type="match status" value="1"/>
</dbReference>
<comment type="catalytic activity">
    <reaction evidence="7">
        <text>a 2'-deoxycytidine in DNA + S-adenosyl-L-methionine = a 5-methyl-2'-deoxycytidine in DNA + S-adenosyl-L-homocysteine + H(+)</text>
        <dbReference type="Rhea" id="RHEA:13681"/>
        <dbReference type="Rhea" id="RHEA-COMP:11369"/>
        <dbReference type="Rhea" id="RHEA-COMP:11370"/>
        <dbReference type="ChEBI" id="CHEBI:15378"/>
        <dbReference type="ChEBI" id="CHEBI:57856"/>
        <dbReference type="ChEBI" id="CHEBI:59789"/>
        <dbReference type="ChEBI" id="CHEBI:85452"/>
        <dbReference type="ChEBI" id="CHEBI:85454"/>
        <dbReference type="EC" id="2.1.1.37"/>
    </reaction>
</comment>
<protein>
    <recommendedName>
        <fullName evidence="7">Cytosine-specific methyltransferase</fullName>
        <ecNumber evidence="7">2.1.1.37</ecNumber>
    </recommendedName>
</protein>
<sequence>MISGLNEFRILDLFCGAGGLSWGMHKNPYFKTMVALDFDEKAVATFKNNMPGSEVLVGDITDATVKEKVVSLSRKKCVNMIVGGPPCQGYSMKGKKLGLDDPRNFLFREYLDLVEKLQPDVFVIENVKGLLLSANGWFKDEIVKAVKKLGYTIEFDILNAADFGVPQSRERAIFICSKHGAISLPKPTVNKYVTVRDAIEDLAYLESGQGAFEQDYIKEPKSEYQIKIRGKSTKLYNHKASNHKQVAIDKLKLIPPEQGKECLPEELHGKQKFKTTWGRLKWDTVSPTIDTRFDASSNGTNNHPFLNRAITPREAARIQSFDDEFVFWGAKVHIRKQIGNAVPPLLAEAIANRIAEYFGLKKE</sequence>
<dbReference type="InterPro" id="IPR001525">
    <property type="entry name" value="C5_MeTfrase"/>
</dbReference>
<dbReference type="PANTHER" id="PTHR10629">
    <property type="entry name" value="CYTOSINE-SPECIFIC METHYLTRANSFERASE"/>
    <property type="match status" value="1"/>
</dbReference>
<dbReference type="InterPro" id="IPR029063">
    <property type="entry name" value="SAM-dependent_MTases_sf"/>
</dbReference>
<dbReference type="SUPFAM" id="SSF53335">
    <property type="entry name" value="S-adenosyl-L-methionine-dependent methyltransferases"/>
    <property type="match status" value="1"/>
</dbReference>
<evidence type="ECO:0000313" key="8">
    <source>
        <dbReference type="EMBL" id="RGS68436.1"/>
    </source>
</evidence>
<dbReference type="NCBIfam" id="TIGR00675">
    <property type="entry name" value="dcm"/>
    <property type="match status" value="1"/>
</dbReference>
<evidence type="ECO:0000313" key="9">
    <source>
        <dbReference type="Proteomes" id="UP000284242"/>
    </source>
</evidence>
<dbReference type="InterPro" id="IPR050390">
    <property type="entry name" value="C5-Methyltransferase"/>
</dbReference>
<dbReference type="GO" id="GO:0009307">
    <property type="term" value="P:DNA restriction-modification system"/>
    <property type="evidence" value="ECO:0007669"/>
    <property type="project" value="UniProtKB-KW"/>
</dbReference>
<dbReference type="GO" id="GO:0003677">
    <property type="term" value="F:DNA binding"/>
    <property type="evidence" value="ECO:0007669"/>
    <property type="project" value="TreeGrafter"/>
</dbReference>
<dbReference type="GO" id="GO:0032259">
    <property type="term" value="P:methylation"/>
    <property type="evidence" value="ECO:0007669"/>
    <property type="project" value="UniProtKB-KW"/>
</dbReference>
<dbReference type="InterPro" id="IPR018117">
    <property type="entry name" value="C5_DNA_meth_AS"/>
</dbReference>
<dbReference type="PROSITE" id="PS00094">
    <property type="entry name" value="C5_MTASE_1"/>
    <property type="match status" value="1"/>
</dbReference>
<gene>
    <name evidence="8" type="ORF">DWX77_16095</name>
</gene>
<dbReference type="InterPro" id="IPR031303">
    <property type="entry name" value="C5_meth_CS"/>
</dbReference>
<dbReference type="EC" id="2.1.1.37" evidence="7"/>